<evidence type="ECO:0000313" key="2">
    <source>
        <dbReference type="Proteomes" id="UP000827092"/>
    </source>
</evidence>
<evidence type="ECO:0000313" key="1">
    <source>
        <dbReference type="EMBL" id="KAG8171021.1"/>
    </source>
</evidence>
<organism evidence="1 2">
    <name type="scientific">Oedothorax gibbosus</name>
    <dbReference type="NCBI Taxonomy" id="931172"/>
    <lineage>
        <taxon>Eukaryota</taxon>
        <taxon>Metazoa</taxon>
        <taxon>Ecdysozoa</taxon>
        <taxon>Arthropoda</taxon>
        <taxon>Chelicerata</taxon>
        <taxon>Arachnida</taxon>
        <taxon>Araneae</taxon>
        <taxon>Araneomorphae</taxon>
        <taxon>Entelegynae</taxon>
        <taxon>Araneoidea</taxon>
        <taxon>Linyphiidae</taxon>
        <taxon>Erigoninae</taxon>
        <taxon>Oedothorax</taxon>
    </lineage>
</organism>
<comment type="caution">
    <text evidence="1">The sequence shown here is derived from an EMBL/GenBank/DDBJ whole genome shotgun (WGS) entry which is preliminary data.</text>
</comment>
<dbReference type="AlphaFoldDB" id="A0AAV6TH86"/>
<dbReference type="Proteomes" id="UP000827092">
    <property type="component" value="Unassembled WGS sequence"/>
</dbReference>
<dbReference type="EMBL" id="JAFNEN010004556">
    <property type="protein sequence ID" value="KAG8171021.1"/>
    <property type="molecule type" value="Genomic_DNA"/>
</dbReference>
<accession>A0AAV6TH86</accession>
<reference evidence="1 2" key="1">
    <citation type="journal article" date="2022" name="Nat. Ecol. Evol.">
        <title>A masculinizing supergene underlies an exaggerated male reproductive morph in a spider.</title>
        <authorList>
            <person name="Hendrickx F."/>
            <person name="De Corte Z."/>
            <person name="Sonet G."/>
            <person name="Van Belleghem S.M."/>
            <person name="Kostlbacher S."/>
            <person name="Vangestel C."/>
        </authorList>
    </citation>
    <scope>NUCLEOTIDE SEQUENCE [LARGE SCALE GENOMIC DNA]</scope>
    <source>
        <strain evidence="1">W744_W776</strain>
    </source>
</reference>
<name>A0AAV6TH86_9ARAC</name>
<evidence type="ECO:0008006" key="3">
    <source>
        <dbReference type="Google" id="ProtNLM"/>
    </source>
</evidence>
<sequence>MEDNAVVLDLNEFTVADFINFFYKFYIVDPSGHLEIYFFGDCDFRVAILKRWITISLNSQHLEMLNLLRRYPYSSFFRTSMEYKYCFYKTGPKFLLVEDFQILRDIWKLHSDIRRIEMTKQNITFVRFAPKRLTSLCMTSINDTQLSTLPAHVVKSLKELYVDPPSDTESCDEEIGKCFKFHKFL</sequence>
<proteinExistence type="predicted"/>
<gene>
    <name evidence="1" type="ORF">JTE90_007342</name>
</gene>
<protein>
    <recommendedName>
        <fullName evidence="3">Maturase K</fullName>
    </recommendedName>
</protein>
<keyword evidence="2" id="KW-1185">Reference proteome</keyword>